<accession>A0ACB7YFG8</accession>
<comment type="caution">
    <text evidence="1">The sequence shown here is derived from an EMBL/GenBank/DDBJ whole genome shotgun (WGS) entry which is preliminary data.</text>
</comment>
<reference evidence="1 2" key="1">
    <citation type="journal article" date="2021" name="Hortic Res">
        <title>High-quality reference genome and annotation aids understanding of berry development for evergreen blueberry (Vaccinium darrowii).</title>
        <authorList>
            <person name="Yu J."/>
            <person name="Hulse-Kemp A.M."/>
            <person name="Babiker E."/>
            <person name="Staton M."/>
        </authorList>
    </citation>
    <scope>NUCLEOTIDE SEQUENCE [LARGE SCALE GENOMIC DNA]</scope>
    <source>
        <strain evidence="2">cv. NJ 8807/NJ 8810</strain>
        <tissue evidence="1">Young leaf</tissue>
    </source>
</reference>
<keyword evidence="2" id="KW-1185">Reference proteome</keyword>
<organism evidence="1 2">
    <name type="scientific">Vaccinium darrowii</name>
    <dbReference type="NCBI Taxonomy" id="229202"/>
    <lineage>
        <taxon>Eukaryota</taxon>
        <taxon>Viridiplantae</taxon>
        <taxon>Streptophyta</taxon>
        <taxon>Embryophyta</taxon>
        <taxon>Tracheophyta</taxon>
        <taxon>Spermatophyta</taxon>
        <taxon>Magnoliopsida</taxon>
        <taxon>eudicotyledons</taxon>
        <taxon>Gunneridae</taxon>
        <taxon>Pentapetalae</taxon>
        <taxon>asterids</taxon>
        <taxon>Ericales</taxon>
        <taxon>Ericaceae</taxon>
        <taxon>Vaccinioideae</taxon>
        <taxon>Vaccinieae</taxon>
        <taxon>Vaccinium</taxon>
    </lineage>
</organism>
<proteinExistence type="predicted"/>
<protein>
    <submittedName>
        <fullName evidence="1">Uncharacterized protein</fullName>
    </submittedName>
</protein>
<evidence type="ECO:0000313" key="1">
    <source>
        <dbReference type="EMBL" id="KAH7852258.1"/>
    </source>
</evidence>
<gene>
    <name evidence="1" type="ORF">Vadar_022549</name>
</gene>
<dbReference type="Proteomes" id="UP000828048">
    <property type="component" value="Chromosome 8"/>
</dbReference>
<dbReference type="EMBL" id="CM037158">
    <property type="protein sequence ID" value="KAH7852258.1"/>
    <property type="molecule type" value="Genomic_DNA"/>
</dbReference>
<evidence type="ECO:0000313" key="2">
    <source>
        <dbReference type="Proteomes" id="UP000828048"/>
    </source>
</evidence>
<sequence length="229" mass="26723">MDSINVFNHKFEKSNPFAKHRRVQNIATLFRLVELFFLLVMISRFFSQFAFSVKFSHDYFHRISSALFDPRFVFLIGNGIVITLFVKSGWLSVKNNTTGNKSSSDFCAEYVEKSVGDYQRSEDTVTPDTDRNYTERKIYRSQSENLNRGIEKQSIRRGGEKQSINRGGEKQSKQLRRSSTEKLRDITPVVSSYAEEEMNGEEFRRTVEAFIARQQKFLRDEELSTIVSY</sequence>
<name>A0ACB7YFG8_9ERIC</name>